<evidence type="ECO:0000259" key="2">
    <source>
        <dbReference type="SMART" id="SM00670"/>
    </source>
</evidence>
<organism evidence="3 4">
    <name type="scientific">Acaulospora morrowiae</name>
    <dbReference type="NCBI Taxonomy" id="94023"/>
    <lineage>
        <taxon>Eukaryota</taxon>
        <taxon>Fungi</taxon>
        <taxon>Fungi incertae sedis</taxon>
        <taxon>Mucoromycota</taxon>
        <taxon>Glomeromycotina</taxon>
        <taxon>Glomeromycetes</taxon>
        <taxon>Diversisporales</taxon>
        <taxon>Acaulosporaceae</taxon>
        <taxon>Acaulospora</taxon>
    </lineage>
</organism>
<protein>
    <submittedName>
        <fullName evidence="3">4271_t:CDS:1</fullName>
    </submittedName>
</protein>
<dbReference type="PANTHER" id="PTHR15696">
    <property type="entry name" value="SMG-7 SUPPRESSOR WITH MORPHOLOGICAL EFFECT ON GENITALIA PROTEIN 7"/>
    <property type="match status" value="1"/>
</dbReference>
<keyword evidence="4" id="KW-1185">Reference proteome</keyword>
<dbReference type="SUPFAM" id="SSF88723">
    <property type="entry name" value="PIN domain-like"/>
    <property type="match status" value="1"/>
</dbReference>
<dbReference type="AlphaFoldDB" id="A0A9N9AYW9"/>
<dbReference type="GO" id="GO:0000184">
    <property type="term" value="P:nuclear-transcribed mRNA catabolic process, nonsense-mediated decay"/>
    <property type="evidence" value="ECO:0007669"/>
    <property type="project" value="TreeGrafter"/>
</dbReference>
<dbReference type="GO" id="GO:0005697">
    <property type="term" value="C:telomerase holoenzyme complex"/>
    <property type="evidence" value="ECO:0007669"/>
    <property type="project" value="TreeGrafter"/>
</dbReference>
<dbReference type="Pfam" id="PF13638">
    <property type="entry name" value="PIN_4"/>
    <property type="match status" value="1"/>
</dbReference>
<sequence>MSKLKSTSGIKASRTLNIEELDEYKRDIPHSAITRRLYNPRKDPILITKAKANVETVDDFPARRVSIPSRKLYNPYGDKNYDWEEAAGINDKRNEGVKQNIIVNSLSSDNNHTRADESKNGNLDRLDETNRKDVATEILAKTVKSLSRKIMLMERPIIESSEKFTGKNSVSSHNEFYEERYWQDKIDAHLNLANKYFDYIHLSYSLAAKHDIEAKCWKLGFYSLIDQFRYAIRLDKSQSRNRSHSTVIFEQFGAFLNEAETFYKRLLKQIAADTKHNEKSSEKNKPPRWIRCVSCLGDITRYQWTYCLEDNGKNKDFWARNASRWYCIGIQLNSNNGKFYHHLAILAGADEFKSLYYFCRSLSVNTPFSTARESLVALFETNRLRFPKLNKQKPRQKQKARRNYVQKEKPIDIFADQSIENLFVRLHGMLFTKIGLDDFEQTFEIFLEKLCKWKSPQIANNKNETQWLECYLQMAVVNLSSMYNYGNNEGSFLGQYNSCANIDTDPTFSEKSMLTFIVMRQFMSNYLDSLLYQEKNDLSEGWLLYCEVVMLWMVADGIFDGFGDEVNKSIGMYICPNFWETLAKFLTEIAHQVSLLTKEQVLDNLSDEKPRFSLLQPPLNEDLELLGISWLNPLYESYLSECENKSHIKFDAYEIDNIINVIYNERNLSIEQDAKVRRRARIMELGHILSAKIIGFIYDAESSTFTSSPELNVEHGDSVTKESQMSNKFLSEENTLSERAETIEIEDEESEVDSHDEDDEEIKELKSRRQELENLLVASRSNSSSKQRPLSVSKVQQQVVSKKTLSRIVPGYTTLVVDTNCLVGDLVMVKKIICSDNWVVVVPLVVVTELDGLKLNTPPLGTAASEALVFLEQALSMTNKMRKIKIQTSKGNYVSGINYSEEFDFGSGEGKKKNMDDLILGICLWHAKNREENKSHESENNEVIVLLTNDRNLRVKARARGIDVIGAQDFSGLI</sequence>
<dbReference type="OrthoDB" id="2017974at2759"/>
<evidence type="ECO:0000313" key="3">
    <source>
        <dbReference type="EMBL" id="CAG8549996.1"/>
    </source>
</evidence>
<dbReference type="EMBL" id="CAJVPV010003357">
    <property type="protein sequence ID" value="CAG8549996.1"/>
    <property type="molecule type" value="Genomic_DNA"/>
</dbReference>
<dbReference type="InterPro" id="IPR045153">
    <property type="entry name" value="Est1/Ebs1-like"/>
</dbReference>
<dbReference type="InterPro" id="IPR018834">
    <property type="entry name" value="DNA/RNA-bd_Est1-type"/>
</dbReference>
<comment type="caution">
    <text evidence="3">The sequence shown here is derived from an EMBL/GenBank/DDBJ whole genome shotgun (WGS) entry which is preliminary data.</text>
</comment>
<dbReference type="Pfam" id="PF10373">
    <property type="entry name" value="EST1_DNA_bind"/>
    <property type="match status" value="1"/>
</dbReference>
<dbReference type="SUPFAM" id="SSF48452">
    <property type="entry name" value="TPR-like"/>
    <property type="match status" value="1"/>
</dbReference>
<dbReference type="Gene3D" id="3.40.50.1010">
    <property type="entry name" value="5'-nuclease"/>
    <property type="match status" value="1"/>
</dbReference>
<dbReference type="InterPro" id="IPR002716">
    <property type="entry name" value="PIN_dom"/>
</dbReference>
<dbReference type="CDD" id="cd09880">
    <property type="entry name" value="PIN_Smg5-6-like"/>
    <property type="match status" value="1"/>
</dbReference>
<accession>A0A9N9AYW9</accession>
<dbReference type="GO" id="GO:0070034">
    <property type="term" value="F:telomerase RNA binding"/>
    <property type="evidence" value="ECO:0007669"/>
    <property type="project" value="TreeGrafter"/>
</dbReference>
<evidence type="ECO:0000256" key="1">
    <source>
        <dbReference type="SAM" id="MobiDB-lite"/>
    </source>
</evidence>
<name>A0A9N9AYW9_9GLOM</name>
<dbReference type="PANTHER" id="PTHR15696:SF0">
    <property type="entry name" value="TELOMERASE-BINDING PROTEIN EST1A"/>
    <property type="match status" value="1"/>
</dbReference>
<feature type="compositionally biased region" description="Basic and acidic residues" evidence="1">
    <location>
        <begin position="111"/>
        <end position="127"/>
    </location>
</feature>
<feature type="domain" description="PIN" evidence="2">
    <location>
        <begin position="813"/>
        <end position="955"/>
    </location>
</feature>
<dbReference type="InterPro" id="IPR029060">
    <property type="entry name" value="PIN-like_dom_sf"/>
</dbReference>
<dbReference type="Proteomes" id="UP000789342">
    <property type="component" value="Unassembled WGS sequence"/>
</dbReference>
<feature type="region of interest" description="Disordered" evidence="1">
    <location>
        <begin position="744"/>
        <end position="763"/>
    </location>
</feature>
<feature type="compositionally biased region" description="Acidic residues" evidence="1">
    <location>
        <begin position="744"/>
        <end position="762"/>
    </location>
</feature>
<dbReference type="Gene3D" id="1.25.40.10">
    <property type="entry name" value="Tetratricopeptide repeat domain"/>
    <property type="match status" value="1"/>
</dbReference>
<dbReference type="GO" id="GO:0004540">
    <property type="term" value="F:RNA nuclease activity"/>
    <property type="evidence" value="ECO:0007669"/>
    <property type="project" value="UniProtKB-ARBA"/>
</dbReference>
<feature type="region of interest" description="Disordered" evidence="1">
    <location>
        <begin position="105"/>
        <end position="127"/>
    </location>
</feature>
<reference evidence="3" key="1">
    <citation type="submission" date="2021-06" db="EMBL/GenBank/DDBJ databases">
        <authorList>
            <person name="Kallberg Y."/>
            <person name="Tangrot J."/>
            <person name="Rosling A."/>
        </authorList>
    </citation>
    <scope>NUCLEOTIDE SEQUENCE</scope>
    <source>
        <strain evidence="3">CL551</strain>
    </source>
</reference>
<dbReference type="GO" id="GO:0042162">
    <property type="term" value="F:telomeric DNA binding"/>
    <property type="evidence" value="ECO:0007669"/>
    <property type="project" value="TreeGrafter"/>
</dbReference>
<dbReference type="SMART" id="SM00670">
    <property type="entry name" value="PINc"/>
    <property type="match status" value="1"/>
</dbReference>
<proteinExistence type="predicted"/>
<evidence type="ECO:0000313" key="4">
    <source>
        <dbReference type="Proteomes" id="UP000789342"/>
    </source>
</evidence>
<gene>
    <name evidence="3" type="ORF">AMORRO_LOCUS5529</name>
</gene>
<dbReference type="InterPro" id="IPR011990">
    <property type="entry name" value="TPR-like_helical_dom_sf"/>
</dbReference>